<comment type="caution">
    <text evidence="1">The sequence shown here is derived from an EMBL/GenBank/DDBJ whole genome shotgun (WGS) entry which is preliminary data.</text>
</comment>
<gene>
    <name evidence="1" type="ORF">QBZ16_000851</name>
</gene>
<protein>
    <submittedName>
        <fullName evidence="1">Uncharacterized protein</fullName>
    </submittedName>
</protein>
<accession>A0AAD9IHH4</accession>
<dbReference type="Proteomes" id="UP001255856">
    <property type="component" value="Unassembled WGS sequence"/>
</dbReference>
<dbReference type="InterPro" id="IPR036378">
    <property type="entry name" value="FAS1_dom_sf"/>
</dbReference>
<dbReference type="EMBL" id="JASFZW010000010">
    <property type="protein sequence ID" value="KAK2076327.1"/>
    <property type="molecule type" value="Genomic_DNA"/>
</dbReference>
<organism evidence="1 2">
    <name type="scientific">Prototheca wickerhamii</name>
    <dbReference type="NCBI Taxonomy" id="3111"/>
    <lineage>
        <taxon>Eukaryota</taxon>
        <taxon>Viridiplantae</taxon>
        <taxon>Chlorophyta</taxon>
        <taxon>core chlorophytes</taxon>
        <taxon>Trebouxiophyceae</taxon>
        <taxon>Chlorellales</taxon>
        <taxon>Chlorellaceae</taxon>
        <taxon>Prototheca</taxon>
    </lineage>
</organism>
<name>A0AAD9IHH4_PROWI</name>
<evidence type="ECO:0000313" key="1">
    <source>
        <dbReference type="EMBL" id="KAK2076327.1"/>
    </source>
</evidence>
<sequence length="142" mass="15531">MSLRGVVSPLSDPDFAGTAFVATDVAWQNLLRVLGWTTDDLFANSNRDALNQTIAYSIVEGDVVTVKEMKNMTYLDPLPATLMGQPILVRGMWKVDSAEVGYIRIVSTSRQPSILYQNATIASCNKGAVAYLVDQGRSSDQR</sequence>
<dbReference type="SUPFAM" id="SSF82153">
    <property type="entry name" value="FAS1 domain"/>
    <property type="match status" value="1"/>
</dbReference>
<proteinExistence type="predicted"/>
<dbReference type="Gene3D" id="2.30.180.10">
    <property type="entry name" value="FAS1 domain"/>
    <property type="match status" value="1"/>
</dbReference>
<reference evidence="1" key="1">
    <citation type="submission" date="2021-01" db="EMBL/GenBank/DDBJ databases">
        <authorList>
            <person name="Eckstrom K.M.E."/>
        </authorList>
    </citation>
    <scope>NUCLEOTIDE SEQUENCE</scope>
    <source>
        <strain evidence="1">UVCC 0001</strain>
    </source>
</reference>
<dbReference type="AlphaFoldDB" id="A0AAD9IHH4"/>
<keyword evidence="2" id="KW-1185">Reference proteome</keyword>
<evidence type="ECO:0000313" key="2">
    <source>
        <dbReference type="Proteomes" id="UP001255856"/>
    </source>
</evidence>